<dbReference type="AlphaFoldDB" id="A0A4R3Z957"/>
<dbReference type="GO" id="GO:0006310">
    <property type="term" value="P:DNA recombination"/>
    <property type="evidence" value="ECO:0007669"/>
    <property type="project" value="UniProtKB-KW"/>
</dbReference>
<dbReference type="PANTHER" id="PTHR30337">
    <property type="entry name" value="COMPONENT OF ATP-DEPENDENT DSDNA EXONUCLEASE"/>
    <property type="match status" value="1"/>
</dbReference>
<evidence type="ECO:0000256" key="4">
    <source>
        <dbReference type="ARBA" id="ARBA00022722"/>
    </source>
</evidence>
<comment type="function">
    <text evidence="7">SbcCD cleaves DNA hairpin structures. These structures can inhibit DNA replication and are intermediates in certain DNA recombination reactions. The complex acts as a 3'-&gt;5' double strand exonuclease that can open hairpins. It also has a 5' single-strand endonuclease activity.</text>
</comment>
<evidence type="ECO:0000256" key="3">
    <source>
        <dbReference type="ARBA" id="ARBA00013365"/>
    </source>
</evidence>
<evidence type="ECO:0000256" key="2">
    <source>
        <dbReference type="ARBA" id="ARBA00011322"/>
    </source>
</evidence>
<dbReference type="CDD" id="cd00840">
    <property type="entry name" value="MPP_Mre11_N"/>
    <property type="match status" value="1"/>
</dbReference>
<evidence type="ECO:0000256" key="5">
    <source>
        <dbReference type="ARBA" id="ARBA00022801"/>
    </source>
</evidence>
<evidence type="ECO:0000256" key="7">
    <source>
        <dbReference type="RuleBase" id="RU363069"/>
    </source>
</evidence>
<evidence type="ECO:0000259" key="8">
    <source>
        <dbReference type="Pfam" id="PF00149"/>
    </source>
</evidence>
<dbReference type="GO" id="GO:0006260">
    <property type="term" value="P:DNA replication"/>
    <property type="evidence" value="ECO:0007669"/>
    <property type="project" value="UniProtKB-KW"/>
</dbReference>
<dbReference type="NCBIfam" id="TIGR00619">
    <property type="entry name" value="sbcd"/>
    <property type="match status" value="1"/>
</dbReference>
<comment type="similarity">
    <text evidence="1 7">Belongs to the SbcD family.</text>
</comment>
<keyword evidence="7" id="KW-0255">Endonuclease</keyword>
<gene>
    <name evidence="7" type="primary">sbcD</name>
    <name evidence="10" type="ORF">EDD60_101240</name>
</gene>
<protein>
    <recommendedName>
        <fullName evidence="3 7">Nuclease SbcCD subunit D</fullName>
    </recommendedName>
</protein>
<keyword evidence="7" id="KW-0235">DNA replication</keyword>
<keyword evidence="4 7" id="KW-0540">Nuclease</keyword>
<dbReference type="GO" id="GO:0004519">
    <property type="term" value="F:endonuclease activity"/>
    <property type="evidence" value="ECO:0007669"/>
    <property type="project" value="UniProtKB-KW"/>
</dbReference>
<accession>A0A4R3Z957</accession>
<comment type="caution">
    <text evidence="10">The sequence shown here is derived from an EMBL/GenBank/DDBJ whole genome shotgun (WGS) entry which is preliminary data.</text>
</comment>
<dbReference type="Proteomes" id="UP000295515">
    <property type="component" value="Unassembled WGS sequence"/>
</dbReference>
<comment type="subunit">
    <text evidence="2 7">Heterodimer of SbcC and SbcD.</text>
</comment>
<evidence type="ECO:0000256" key="1">
    <source>
        <dbReference type="ARBA" id="ARBA00010555"/>
    </source>
</evidence>
<keyword evidence="11" id="KW-1185">Reference proteome</keyword>
<dbReference type="InterPro" id="IPR041796">
    <property type="entry name" value="Mre11_N"/>
</dbReference>
<dbReference type="GO" id="GO:0008408">
    <property type="term" value="F:3'-5' exonuclease activity"/>
    <property type="evidence" value="ECO:0007669"/>
    <property type="project" value="InterPro"/>
</dbReference>
<dbReference type="GeneID" id="98914063"/>
<sequence>MKFVHIADLHLGKVIHQYSLLDIQRELLFELLEYMNQEDIRILLIAGDIYDRFIPSQEAVNLLDEFLSKALLDYHIEVLMISGNHDSSDRIHFASSILSKRGLHIETYLSQHLNYVEKEDVRFYLLPFVKPSQVKALYHDEQIHDYQSALKAYMSHQKLDSHYKNILITHQFVGHNSLTSESEMPISVGGSEIVDASLFQDFDYVALGHLHAPQAVTRETMRYSGSLMRYSFDEVKQNKSIVIVDTDDMSITLHTLHPNQTLEKYTATFVELMDPHFIKQKNDFLAFELKDETLIPHAIDQLRVLYPNLLQITYSYLLKEQTNHQVQSIQTLEQTDTPTLFQQFYKEMKNIELSPQQFKVVKELLEKVGEEHENS</sequence>
<organism evidence="10 11">
    <name type="scientific">Longibaculum muris</name>
    <dbReference type="NCBI Taxonomy" id="1796628"/>
    <lineage>
        <taxon>Bacteria</taxon>
        <taxon>Bacillati</taxon>
        <taxon>Bacillota</taxon>
        <taxon>Erysipelotrichia</taxon>
        <taxon>Erysipelotrichales</taxon>
        <taxon>Coprobacillaceae</taxon>
        <taxon>Longibaculum</taxon>
    </lineage>
</organism>
<dbReference type="SUPFAM" id="SSF56300">
    <property type="entry name" value="Metallo-dependent phosphatases"/>
    <property type="match status" value="1"/>
</dbReference>
<keyword evidence="5 7" id="KW-0378">Hydrolase</keyword>
<keyword evidence="7" id="KW-0233">DNA recombination</keyword>
<evidence type="ECO:0000313" key="10">
    <source>
        <dbReference type="EMBL" id="TCW02935.1"/>
    </source>
</evidence>
<feature type="domain" description="Nuclease SbcCD subunit D C-terminal" evidence="9">
    <location>
        <begin position="260"/>
        <end position="348"/>
    </location>
</feature>
<dbReference type="InterPro" id="IPR004593">
    <property type="entry name" value="SbcD"/>
</dbReference>
<feature type="domain" description="Calcineurin-like phosphoesterase" evidence="8">
    <location>
        <begin position="1"/>
        <end position="213"/>
    </location>
</feature>
<dbReference type="InterPro" id="IPR004843">
    <property type="entry name" value="Calcineurin-like_PHP"/>
</dbReference>
<keyword evidence="6 7" id="KW-0269">Exonuclease</keyword>
<evidence type="ECO:0000313" key="11">
    <source>
        <dbReference type="Proteomes" id="UP000295515"/>
    </source>
</evidence>
<evidence type="ECO:0000259" key="9">
    <source>
        <dbReference type="Pfam" id="PF12320"/>
    </source>
</evidence>
<dbReference type="InterPro" id="IPR029052">
    <property type="entry name" value="Metallo-depent_PP-like"/>
</dbReference>
<dbReference type="InterPro" id="IPR050535">
    <property type="entry name" value="DNA_Repair-Maintenance_Comp"/>
</dbReference>
<dbReference type="EMBL" id="SMCQ01000001">
    <property type="protein sequence ID" value="TCW02935.1"/>
    <property type="molecule type" value="Genomic_DNA"/>
</dbReference>
<reference evidence="10 11" key="1">
    <citation type="submission" date="2019-03" db="EMBL/GenBank/DDBJ databases">
        <title>Genomic Encyclopedia of Type Strains, Phase IV (KMG-IV): sequencing the most valuable type-strain genomes for metagenomic binning, comparative biology and taxonomic classification.</title>
        <authorList>
            <person name="Goeker M."/>
        </authorList>
    </citation>
    <scope>NUCLEOTIDE SEQUENCE [LARGE SCALE GENOMIC DNA]</scope>
    <source>
        <strain evidence="10 11">DSM 29487</strain>
    </source>
</reference>
<dbReference type="Pfam" id="PF12320">
    <property type="entry name" value="SbcD_C"/>
    <property type="match status" value="1"/>
</dbReference>
<dbReference type="Gene3D" id="3.60.21.10">
    <property type="match status" value="1"/>
</dbReference>
<evidence type="ECO:0000256" key="6">
    <source>
        <dbReference type="ARBA" id="ARBA00022839"/>
    </source>
</evidence>
<dbReference type="PANTHER" id="PTHR30337:SF0">
    <property type="entry name" value="NUCLEASE SBCCD SUBUNIT D"/>
    <property type="match status" value="1"/>
</dbReference>
<dbReference type="Pfam" id="PF00149">
    <property type="entry name" value="Metallophos"/>
    <property type="match status" value="1"/>
</dbReference>
<proteinExistence type="inferred from homology"/>
<dbReference type="InterPro" id="IPR026843">
    <property type="entry name" value="SbcD_C"/>
</dbReference>
<dbReference type="RefSeq" id="WP_066451478.1">
    <property type="nucleotide sequence ID" value="NZ_JANKBF010000002.1"/>
</dbReference>
<name>A0A4R3Z957_9FIRM</name>